<protein>
    <submittedName>
        <fullName evidence="8">Outer membrane protein assembly factor</fullName>
    </submittedName>
</protein>
<proteinExistence type="predicted"/>
<dbReference type="EMBL" id="SPDV01000010">
    <property type="protein sequence ID" value="TFI59026.1"/>
    <property type="molecule type" value="Genomic_DNA"/>
</dbReference>
<keyword evidence="2" id="KW-1134">Transmembrane beta strand</keyword>
<dbReference type="PANTHER" id="PTHR12815:SF42">
    <property type="entry name" value="BACTERIAL SURFACE ANTIGEN (D15) DOMAIN-CONTAINING PROTEIN"/>
    <property type="match status" value="1"/>
</dbReference>
<keyword evidence="3" id="KW-0472">Membrane</keyword>
<dbReference type="RefSeq" id="WP_135085181.1">
    <property type="nucleotide sequence ID" value="NZ_SPDV01000010.1"/>
</dbReference>
<evidence type="ECO:0000313" key="8">
    <source>
        <dbReference type="EMBL" id="TFI59026.1"/>
    </source>
</evidence>
<feature type="signal peptide" evidence="5">
    <location>
        <begin position="1"/>
        <end position="28"/>
    </location>
</feature>
<evidence type="ECO:0000256" key="3">
    <source>
        <dbReference type="ARBA" id="ARBA00023136"/>
    </source>
</evidence>
<dbReference type="OrthoDB" id="9769707at2"/>
<dbReference type="Gene3D" id="2.40.160.50">
    <property type="entry name" value="membrane protein fhac: a member of the omp85/tpsb transporter family"/>
    <property type="match status" value="1"/>
</dbReference>
<dbReference type="InterPro" id="IPR039910">
    <property type="entry name" value="D15-like"/>
</dbReference>
<gene>
    <name evidence="8" type="ORF">E2493_07190</name>
</gene>
<dbReference type="InterPro" id="IPR000184">
    <property type="entry name" value="Bac_surfAg_D15"/>
</dbReference>
<evidence type="ECO:0000256" key="4">
    <source>
        <dbReference type="SAM" id="MobiDB-lite"/>
    </source>
</evidence>
<dbReference type="Proteomes" id="UP000298213">
    <property type="component" value="Unassembled WGS sequence"/>
</dbReference>
<keyword evidence="5" id="KW-0732">Signal</keyword>
<feature type="region of interest" description="Disordered" evidence="4">
    <location>
        <begin position="26"/>
        <end position="46"/>
    </location>
</feature>
<feature type="domain" description="Bacterial surface antigen (D15)" evidence="6">
    <location>
        <begin position="462"/>
        <end position="665"/>
    </location>
</feature>
<comment type="subcellular location">
    <subcellularLocation>
        <location evidence="1">Membrane</location>
    </subcellularLocation>
</comment>
<reference evidence="8 9" key="1">
    <citation type="submission" date="2019-03" db="EMBL/GenBank/DDBJ databases">
        <title>Genome sequence of Sphingomonas sp. 17J27-24.</title>
        <authorList>
            <person name="Kim M."/>
            <person name="Maeng S."/>
            <person name="Sathiyaraj S."/>
        </authorList>
    </citation>
    <scope>NUCLEOTIDE SEQUENCE [LARGE SCALE GENOMIC DNA]</scope>
    <source>
        <strain evidence="8 9">17J27-24</strain>
    </source>
</reference>
<organism evidence="8 9">
    <name type="scientific">Sphingomonas parva</name>
    <dbReference type="NCBI Taxonomy" id="2555898"/>
    <lineage>
        <taxon>Bacteria</taxon>
        <taxon>Pseudomonadati</taxon>
        <taxon>Pseudomonadota</taxon>
        <taxon>Alphaproteobacteria</taxon>
        <taxon>Sphingomonadales</taxon>
        <taxon>Sphingomonadaceae</taxon>
        <taxon>Sphingomonas</taxon>
    </lineage>
</organism>
<dbReference type="Gene3D" id="3.10.20.310">
    <property type="entry name" value="membrane protein fhac"/>
    <property type="match status" value="2"/>
</dbReference>
<keyword evidence="9" id="KW-1185">Reference proteome</keyword>
<dbReference type="Pfam" id="PF07244">
    <property type="entry name" value="POTRA"/>
    <property type="match status" value="1"/>
</dbReference>
<dbReference type="GO" id="GO:0019867">
    <property type="term" value="C:outer membrane"/>
    <property type="evidence" value="ECO:0007669"/>
    <property type="project" value="InterPro"/>
</dbReference>
<evidence type="ECO:0000256" key="5">
    <source>
        <dbReference type="SAM" id="SignalP"/>
    </source>
</evidence>
<feature type="chain" id="PRO_5021281273" evidence="5">
    <location>
        <begin position="29"/>
        <end position="665"/>
    </location>
</feature>
<name>A0A4Y8ZX09_9SPHN</name>
<comment type="caution">
    <text evidence="8">The sequence shown here is derived from an EMBL/GenBank/DDBJ whole genome shotgun (WGS) entry which is preliminary data.</text>
</comment>
<feature type="domain" description="POTRA" evidence="7">
    <location>
        <begin position="182"/>
        <end position="260"/>
    </location>
</feature>
<dbReference type="PROSITE" id="PS51257">
    <property type="entry name" value="PROKAR_LIPOPROTEIN"/>
    <property type="match status" value="1"/>
</dbReference>
<dbReference type="AlphaFoldDB" id="A0A4Y8ZX09"/>
<evidence type="ECO:0000313" key="9">
    <source>
        <dbReference type="Proteomes" id="UP000298213"/>
    </source>
</evidence>
<dbReference type="Pfam" id="PF01103">
    <property type="entry name" value="Omp85"/>
    <property type="match status" value="1"/>
</dbReference>
<accession>A0A4Y8ZX09</accession>
<evidence type="ECO:0000256" key="2">
    <source>
        <dbReference type="ARBA" id="ARBA00022452"/>
    </source>
</evidence>
<dbReference type="PANTHER" id="PTHR12815">
    <property type="entry name" value="SORTING AND ASSEMBLY MACHINERY SAMM50 PROTEIN FAMILY MEMBER"/>
    <property type="match status" value="1"/>
</dbReference>
<dbReference type="InterPro" id="IPR010827">
    <property type="entry name" value="BamA/TamA_POTRA"/>
</dbReference>
<evidence type="ECO:0000259" key="6">
    <source>
        <dbReference type="Pfam" id="PF01103"/>
    </source>
</evidence>
<evidence type="ECO:0000256" key="1">
    <source>
        <dbReference type="ARBA" id="ARBA00004370"/>
    </source>
</evidence>
<keyword evidence="2" id="KW-0812">Transmembrane</keyword>
<sequence>MFRFSAGWGAAAALAAGCLPLCPAPAAAQDAPEPAPPPAPDPFAEIDAPLDPSAPLDPMPDIGVDWPEMEGQDSAIPEAPQAGVADAASERLYAIDLAGLETELEQALRPRFDALSTLAQNRDDPANAAQIDRRAREDADLLAELLRSRGYYDALVQPRVEAPVSAGGPVRVTLEAEPGPLYRFADVRLPGLDEAGADAAALRDAFGVRAQDPVDAGKVTEGEAALRTELGRRGYAFADVGELDVAVDHEARTAVLTLPVEPNGARAFGRIIVEGRPLFSAGHIQTIARFDPGQGYTAAMVEDLRRALIATGLVSSVAIRPVESADRKTVDLAVALEPAPMRTIAGEAGYGTGEGIRVEASWQHRNLIPPEGAVTFRGVAGTREQLVGAVLRRNNFLRRDQVLTAQIAASHVDRPGFEARSFFLAGALERQTNIIWQKKWTWSVGGELIASDERDVRLDTGTTRSRTFFIGALPATLSYDGSNDLLDPTEGFRLSGRFSPEASFQGSPFGYSRAQIDATFYQPVTDTVTIAGRTRLGTIFGASRDRIAPSRRFYAGGGGSVRGYGFQRLGPRDPVFDDPIGGRSLAEFSIEARVRWGDWGFVPFLDAGNIYTSPLPEIDDLRFGAGLGLRYHTRFGPIRVDVGTPLDRRSGDDRIAVYVSLGQAF</sequence>
<evidence type="ECO:0000259" key="7">
    <source>
        <dbReference type="Pfam" id="PF07244"/>
    </source>
</evidence>